<keyword evidence="2" id="KW-0808">Transferase</keyword>
<keyword evidence="9" id="KW-1185">Reference proteome</keyword>
<dbReference type="Proteomes" id="UP000315017">
    <property type="component" value="Chromosome"/>
</dbReference>
<comment type="catalytic activity">
    <reaction evidence="7">
        <text>DNA(n) + a 2'-deoxyribonucleoside 5'-triphosphate = DNA(n+1) + diphosphate</text>
        <dbReference type="Rhea" id="RHEA:22508"/>
        <dbReference type="Rhea" id="RHEA-COMP:17339"/>
        <dbReference type="Rhea" id="RHEA-COMP:17340"/>
        <dbReference type="ChEBI" id="CHEBI:33019"/>
        <dbReference type="ChEBI" id="CHEBI:61560"/>
        <dbReference type="ChEBI" id="CHEBI:173112"/>
        <dbReference type="EC" id="2.7.7.7"/>
    </reaction>
</comment>
<reference evidence="8 9" key="1">
    <citation type="submission" date="2019-02" db="EMBL/GenBank/DDBJ databases">
        <title>Deep-cultivation of Planctomycetes and their phenomic and genomic characterization uncovers novel biology.</title>
        <authorList>
            <person name="Wiegand S."/>
            <person name="Jogler M."/>
            <person name="Boedeker C."/>
            <person name="Pinto D."/>
            <person name="Vollmers J."/>
            <person name="Rivas-Marin E."/>
            <person name="Kohn T."/>
            <person name="Peeters S.H."/>
            <person name="Heuer A."/>
            <person name="Rast P."/>
            <person name="Oberbeckmann S."/>
            <person name="Bunk B."/>
            <person name="Jeske O."/>
            <person name="Meyerdierks A."/>
            <person name="Storesund J.E."/>
            <person name="Kallscheuer N."/>
            <person name="Luecker S."/>
            <person name="Lage O.M."/>
            <person name="Pohl T."/>
            <person name="Merkel B.J."/>
            <person name="Hornburger P."/>
            <person name="Mueller R.-W."/>
            <person name="Bruemmer F."/>
            <person name="Labrenz M."/>
            <person name="Spormann A.M."/>
            <person name="Op den Camp H."/>
            <person name="Overmann J."/>
            <person name="Amann R."/>
            <person name="Jetten M.S.M."/>
            <person name="Mascher T."/>
            <person name="Medema M.H."/>
            <person name="Devos D.P."/>
            <person name="Kaster A.-K."/>
            <person name="Ovreas L."/>
            <person name="Rohde M."/>
            <person name="Galperin M.Y."/>
            <person name="Jogler C."/>
        </authorList>
    </citation>
    <scope>NUCLEOTIDE SEQUENCE [LARGE SCALE GENOMIC DNA]</scope>
    <source>
        <strain evidence="8 9">ETA_A8</strain>
    </source>
</reference>
<dbReference type="PANTHER" id="PTHR34388:SF1">
    <property type="entry name" value="DNA POLYMERASE III SUBUNIT DELTA"/>
    <property type="match status" value="1"/>
</dbReference>
<evidence type="ECO:0000256" key="4">
    <source>
        <dbReference type="ARBA" id="ARBA00022705"/>
    </source>
</evidence>
<dbReference type="Gene3D" id="3.40.50.300">
    <property type="entry name" value="P-loop containing nucleotide triphosphate hydrolases"/>
    <property type="match status" value="1"/>
</dbReference>
<dbReference type="GO" id="GO:0009360">
    <property type="term" value="C:DNA polymerase III complex"/>
    <property type="evidence" value="ECO:0007669"/>
    <property type="project" value="TreeGrafter"/>
</dbReference>
<dbReference type="InterPro" id="IPR027417">
    <property type="entry name" value="P-loop_NTPase"/>
</dbReference>
<dbReference type="AlphaFoldDB" id="A0A517YIU5"/>
<evidence type="ECO:0000256" key="5">
    <source>
        <dbReference type="ARBA" id="ARBA00022932"/>
    </source>
</evidence>
<keyword evidence="3" id="KW-0548">Nucleotidyltransferase</keyword>
<evidence type="ECO:0000256" key="6">
    <source>
        <dbReference type="ARBA" id="ARBA00034754"/>
    </source>
</evidence>
<evidence type="ECO:0000256" key="3">
    <source>
        <dbReference type="ARBA" id="ARBA00022695"/>
    </source>
</evidence>
<proteinExistence type="inferred from homology"/>
<dbReference type="EC" id="2.7.7.7" evidence="1"/>
<evidence type="ECO:0000256" key="1">
    <source>
        <dbReference type="ARBA" id="ARBA00012417"/>
    </source>
</evidence>
<evidence type="ECO:0000256" key="7">
    <source>
        <dbReference type="ARBA" id="ARBA00049244"/>
    </source>
</evidence>
<dbReference type="KEGG" id="aagg:ETAA8_52650"/>
<dbReference type="SUPFAM" id="SSF52540">
    <property type="entry name" value="P-loop containing nucleoside triphosphate hydrolases"/>
    <property type="match status" value="1"/>
</dbReference>
<keyword evidence="4" id="KW-0235">DNA replication</keyword>
<dbReference type="GO" id="GO:0003887">
    <property type="term" value="F:DNA-directed DNA polymerase activity"/>
    <property type="evidence" value="ECO:0007669"/>
    <property type="project" value="UniProtKB-KW"/>
</dbReference>
<dbReference type="NCBIfam" id="TIGR01128">
    <property type="entry name" value="holA"/>
    <property type="match status" value="1"/>
</dbReference>
<dbReference type="InterPro" id="IPR008921">
    <property type="entry name" value="DNA_pol3_clamp-load_cplx_C"/>
</dbReference>
<sequence length="365" mass="40005">MAETVHAFDFVKTTTPPATGVCVLFGDEPCLRQLAREHVRGIMTHGDADTPVSQHDGSEKVPEWRDVIDELATASLFGGGGARLVELREADSFVSTHRQRLEDFVTKGKSHGVLVLEVSEWPGNTRLAKMAAESTATVVDCRPPQKVVGKNKVIDESAIARWLTDWARTAHSAQLPPDAAKLLLELTGPVFGVLVQDIAKLSLFVKAGEKITPEMVQDIVGGWKARSLWDLGDAVAGGEAGDALAQLDHVLQAGEHPLAITGSLGWGLRRYALATRIFREAERSGIKVQLRDALLQAGFKDWPLGTLAKAEARLKQLGRVRGGQLYRWLLELDLSLKGTHSNERRGRWAVERMFLRLAKQAAPKR</sequence>
<dbReference type="SUPFAM" id="SSF48019">
    <property type="entry name" value="post-AAA+ oligomerization domain-like"/>
    <property type="match status" value="1"/>
</dbReference>
<evidence type="ECO:0000313" key="9">
    <source>
        <dbReference type="Proteomes" id="UP000315017"/>
    </source>
</evidence>
<dbReference type="GO" id="GO:0003677">
    <property type="term" value="F:DNA binding"/>
    <property type="evidence" value="ECO:0007669"/>
    <property type="project" value="InterPro"/>
</dbReference>
<name>A0A517YIU5_9BACT</name>
<dbReference type="PANTHER" id="PTHR34388">
    <property type="entry name" value="DNA POLYMERASE III SUBUNIT DELTA"/>
    <property type="match status" value="1"/>
</dbReference>
<dbReference type="Gene3D" id="1.10.8.60">
    <property type="match status" value="1"/>
</dbReference>
<keyword evidence="5" id="KW-0239">DNA-directed DNA polymerase</keyword>
<dbReference type="GO" id="GO:0006261">
    <property type="term" value="P:DNA-templated DNA replication"/>
    <property type="evidence" value="ECO:0007669"/>
    <property type="project" value="TreeGrafter"/>
</dbReference>
<evidence type="ECO:0000256" key="2">
    <source>
        <dbReference type="ARBA" id="ARBA00022679"/>
    </source>
</evidence>
<dbReference type="RefSeq" id="WP_145095135.1">
    <property type="nucleotide sequence ID" value="NZ_CP036274.1"/>
</dbReference>
<dbReference type="Gene3D" id="1.20.272.10">
    <property type="match status" value="1"/>
</dbReference>
<dbReference type="EMBL" id="CP036274">
    <property type="protein sequence ID" value="QDU30146.1"/>
    <property type="molecule type" value="Genomic_DNA"/>
</dbReference>
<organism evidence="8 9">
    <name type="scientific">Anatilimnocola aggregata</name>
    <dbReference type="NCBI Taxonomy" id="2528021"/>
    <lineage>
        <taxon>Bacteria</taxon>
        <taxon>Pseudomonadati</taxon>
        <taxon>Planctomycetota</taxon>
        <taxon>Planctomycetia</taxon>
        <taxon>Pirellulales</taxon>
        <taxon>Pirellulaceae</taxon>
        <taxon>Anatilimnocola</taxon>
    </lineage>
</organism>
<protein>
    <recommendedName>
        <fullName evidence="1">DNA-directed DNA polymerase</fullName>
        <ecNumber evidence="1">2.7.7.7</ecNumber>
    </recommendedName>
</protein>
<accession>A0A517YIU5</accession>
<comment type="similarity">
    <text evidence="6">Belongs to the DNA polymerase HolA subunit family.</text>
</comment>
<evidence type="ECO:0000313" key="8">
    <source>
        <dbReference type="EMBL" id="QDU30146.1"/>
    </source>
</evidence>
<gene>
    <name evidence="8" type="ORF">ETAA8_52650</name>
</gene>
<dbReference type="InterPro" id="IPR005790">
    <property type="entry name" value="DNA_polIII_delta"/>
</dbReference>
<dbReference type="OrthoDB" id="269621at2"/>